<comment type="cofactor">
    <cofactor evidence="5">
        <name>Mg(2+)</name>
        <dbReference type="ChEBI" id="CHEBI:18420"/>
    </cofactor>
</comment>
<keyword evidence="5" id="KW-0479">Metal-binding</keyword>
<dbReference type="EC" id="6.3.3.2" evidence="5"/>
<evidence type="ECO:0000313" key="7">
    <source>
        <dbReference type="Proteomes" id="UP000016570"/>
    </source>
</evidence>
<dbReference type="STRING" id="1219065.VPR01S_21_00150"/>
<dbReference type="NCBIfam" id="TIGR02727">
    <property type="entry name" value="MTHFS_bact"/>
    <property type="match status" value="1"/>
</dbReference>
<dbReference type="GO" id="GO:0035999">
    <property type="term" value="P:tetrahydrofolate interconversion"/>
    <property type="evidence" value="ECO:0007669"/>
    <property type="project" value="TreeGrafter"/>
</dbReference>
<dbReference type="Gene3D" id="3.40.50.10420">
    <property type="entry name" value="NagB/RpiA/CoA transferase-like"/>
    <property type="match status" value="1"/>
</dbReference>
<dbReference type="GO" id="GO:0030272">
    <property type="term" value="F:5-formyltetrahydrofolate cyclo-ligase activity"/>
    <property type="evidence" value="ECO:0007669"/>
    <property type="project" value="UniProtKB-EC"/>
</dbReference>
<organism evidence="6 7">
    <name type="scientific">Vibrio proteolyticus NBRC 13287</name>
    <dbReference type="NCBI Taxonomy" id="1219065"/>
    <lineage>
        <taxon>Bacteria</taxon>
        <taxon>Pseudomonadati</taxon>
        <taxon>Pseudomonadota</taxon>
        <taxon>Gammaproteobacteria</taxon>
        <taxon>Vibrionales</taxon>
        <taxon>Vibrionaceae</taxon>
        <taxon>Vibrio</taxon>
    </lineage>
</organism>
<dbReference type="GO" id="GO:0046872">
    <property type="term" value="F:metal ion binding"/>
    <property type="evidence" value="ECO:0007669"/>
    <property type="project" value="UniProtKB-KW"/>
</dbReference>
<feature type="binding site" evidence="4">
    <location>
        <begin position="136"/>
        <end position="144"/>
    </location>
    <ligand>
        <name>ATP</name>
        <dbReference type="ChEBI" id="CHEBI:30616"/>
    </ligand>
</feature>
<dbReference type="EMBL" id="BATJ01000021">
    <property type="protein sequence ID" value="GAD68930.1"/>
    <property type="molecule type" value="Genomic_DNA"/>
</dbReference>
<dbReference type="InterPro" id="IPR002698">
    <property type="entry name" value="FTHF_cligase"/>
</dbReference>
<dbReference type="GO" id="GO:0005524">
    <property type="term" value="F:ATP binding"/>
    <property type="evidence" value="ECO:0007669"/>
    <property type="project" value="UniProtKB-KW"/>
</dbReference>
<evidence type="ECO:0000256" key="4">
    <source>
        <dbReference type="PIRSR" id="PIRSR006806-1"/>
    </source>
</evidence>
<comment type="similarity">
    <text evidence="1 5">Belongs to the 5-formyltetrahydrofolate cyclo-ligase family.</text>
</comment>
<comment type="catalytic activity">
    <reaction evidence="5">
        <text>(6S)-5-formyl-5,6,7,8-tetrahydrofolate + ATP = (6R)-5,10-methenyltetrahydrofolate + ADP + phosphate</text>
        <dbReference type="Rhea" id="RHEA:10488"/>
        <dbReference type="ChEBI" id="CHEBI:30616"/>
        <dbReference type="ChEBI" id="CHEBI:43474"/>
        <dbReference type="ChEBI" id="CHEBI:57455"/>
        <dbReference type="ChEBI" id="CHEBI:57457"/>
        <dbReference type="ChEBI" id="CHEBI:456216"/>
        <dbReference type="EC" id="6.3.3.2"/>
    </reaction>
</comment>
<keyword evidence="5" id="KW-0460">Magnesium</keyword>
<dbReference type="AlphaFoldDB" id="U3A5F6"/>
<accession>U3A5F6</accession>
<evidence type="ECO:0000256" key="5">
    <source>
        <dbReference type="RuleBase" id="RU361279"/>
    </source>
</evidence>
<dbReference type="PIRSF" id="PIRSF006806">
    <property type="entry name" value="FTHF_cligase"/>
    <property type="match status" value="1"/>
</dbReference>
<name>U3A5F6_VIBPR</name>
<evidence type="ECO:0000256" key="2">
    <source>
        <dbReference type="ARBA" id="ARBA00022741"/>
    </source>
</evidence>
<feature type="binding site" evidence="4">
    <location>
        <begin position="5"/>
        <end position="9"/>
    </location>
    <ligand>
        <name>ATP</name>
        <dbReference type="ChEBI" id="CHEBI:30616"/>
    </ligand>
</feature>
<dbReference type="InterPro" id="IPR037171">
    <property type="entry name" value="NagB/RpiA_transferase-like"/>
</dbReference>
<evidence type="ECO:0000256" key="3">
    <source>
        <dbReference type="ARBA" id="ARBA00022840"/>
    </source>
</evidence>
<dbReference type="Pfam" id="PF01812">
    <property type="entry name" value="5-FTHF_cyc-lig"/>
    <property type="match status" value="1"/>
</dbReference>
<proteinExistence type="inferred from homology"/>
<dbReference type="eggNOG" id="COG0212">
    <property type="taxonomic scope" value="Bacteria"/>
</dbReference>
<dbReference type="SUPFAM" id="SSF100950">
    <property type="entry name" value="NagB/RpiA/CoA transferase-like"/>
    <property type="match status" value="1"/>
</dbReference>
<dbReference type="InterPro" id="IPR024185">
    <property type="entry name" value="FTHF_cligase-like_sf"/>
</dbReference>
<evidence type="ECO:0000313" key="6">
    <source>
        <dbReference type="EMBL" id="GAD68930.1"/>
    </source>
</evidence>
<reference evidence="6 7" key="1">
    <citation type="submission" date="2013-09" db="EMBL/GenBank/DDBJ databases">
        <title>Whole genome shotgun sequence of Vibrio proteolyticus NBRC 13287.</title>
        <authorList>
            <person name="Isaki S."/>
            <person name="Hosoyama A."/>
            <person name="Numata M."/>
            <person name="Hashimoto M."/>
            <person name="Hosoyama Y."/>
            <person name="Tsuchikane K."/>
            <person name="Noguchi M."/>
            <person name="Hirakata S."/>
            <person name="Ichikawa N."/>
            <person name="Ohji S."/>
            <person name="Yamazoe A."/>
            <person name="Fujita N."/>
        </authorList>
    </citation>
    <scope>NUCLEOTIDE SEQUENCE [LARGE SCALE GENOMIC DNA]</scope>
    <source>
        <strain evidence="6 7">NBRC 13287</strain>
    </source>
</reference>
<keyword evidence="7" id="KW-1185">Reference proteome</keyword>
<keyword evidence="3 4" id="KW-0067">ATP-binding</keyword>
<dbReference type="RefSeq" id="WP_021706898.1">
    <property type="nucleotide sequence ID" value="NZ_BATJ01000021.1"/>
</dbReference>
<evidence type="ECO:0000256" key="1">
    <source>
        <dbReference type="ARBA" id="ARBA00010638"/>
    </source>
</evidence>
<feature type="binding site" evidence="4">
    <location>
        <position position="56"/>
    </location>
    <ligand>
        <name>substrate</name>
    </ligand>
</feature>
<comment type="caution">
    <text evidence="6">The sequence shown here is derived from an EMBL/GenBank/DDBJ whole genome shotgun (WGS) entry which is preliminary data.</text>
</comment>
<dbReference type="PANTHER" id="PTHR23407:SF1">
    <property type="entry name" value="5-FORMYLTETRAHYDROFOLATE CYCLO-LIGASE"/>
    <property type="match status" value="1"/>
</dbReference>
<dbReference type="PANTHER" id="PTHR23407">
    <property type="entry name" value="ATPASE INHIBITOR/5-FORMYLTETRAHYDROFOLATE CYCLO-LIGASE"/>
    <property type="match status" value="1"/>
</dbReference>
<feature type="binding site" evidence="4">
    <location>
        <position position="51"/>
    </location>
    <ligand>
        <name>substrate</name>
    </ligand>
</feature>
<keyword evidence="6" id="KW-0436">Ligase</keyword>
<sequence>MNLSRQDFRRQIRERRNQLCSDTQRLAGLDLVKQFSQLPEYQTSQHIALYLSTDGELDTRPLIDALWAEGKEAYLPVLHPFSPGHLLFLRYRADSPMVFNKFGIAEPRLAQQHIRPVQQLDLICTPLVGFDSRGHRLGMGGGYYDRTLESWFKTGRGPRPVGLAHDCQHVEQLPIESWDIPLPKIVTPSRIWQWESTGNEAIIAPR</sequence>
<dbReference type="GO" id="GO:0009396">
    <property type="term" value="P:folic acid-containing compound biosynthetic process"/>
    <property type="evidence" value="ECO:0007669"/>
    <property type="project" value="TreeGrafter"/>
</dbReference>
<protein>
    <recommendedName>
        <fullName evidence="5">5-formyltetrahydrofolate cyclo-ligase</fullName>
        <ecNumber evidence="5">6.3.3.2</ecNumber>
    </recommendedName>
</protein>
<keyword evidence="2 4" id="KW-0547">Nucleotide-binding</keyword>
<dbReference type="Proteomes" id="UP000016570">
    <property type="component" value="Unassembled WGS sequence"/>
</dbReference>
<gene>
    <name evidence="6" type="primary">fau</name>
    <name evidence="6" type="ORF">VPR01S_21_00150</name>
</gene>